<feature type="region of interest" description="Disordered" evidence="1">
    <location>
        <begin position="20"/>
        <end position="56"/>
    </location>
</feature>
<dbReference type="EMBL" id="LT629701">
    <property type="protein sequence ID" value="SDM32864.1"/>
    <property type="molecule type" value="Genomic_DNA"/>
</dbReference>
<accession>A0A1G9SBL8</accession>
<organism evidence="2 3">
    <name type="scientific">Allokutzneria albata</name>
    <name type="common">Kibdelosporangium albatum</name>
    <dbReference type="NCBI Taxonomy" id="211114"/>
    <lineage>
        <taxon>Bacteria</taxon>
        <taxon>Bacillati</taxon>
        <taxon>Actinomycetota</taxon>
        <taxon>Actinomycetes</taxon>
        <taxon>Pseudonocardiales</taxon>
        <taxon>Pseudonocardiaceae</taxon>
        <taxon>Allokutzneria</taxon>
    </lineage>
</organism>
<dbReference type="Proteomes" id="UP000183376">
    <property type="component" value="Chromosome I"/>
</dbReference>
<evidence type="ECO:0000313" key="2">
    <source>
        <dbReference type="EMBL" id="SDM32864.1"/>
    </source>
</evidence>
<dbReference type="AlphaFoldDB" id="A0A1G9SBL8"/>
<protein>
    <submittedName>
        <fullName evidence="2">Uncharacterized protein</fullName>
    </submittedName>
</protein>
<evidence type="ECO:0000313" key="3">
    <source>
        <dbReference type="Proteomes" id="UP000183376"/>
    </source>
</evidence>
<evidence type="ECO:0000256" key="1">
    <source>
        <dbReference type="SAM" id="MobiDB-lite"/>
    </source>
</evidence>
<dbReference type="STRING" id="211114.SAMN04489726_1048"/>
<keyword evidence="3" id="KW-1185">Reference proteome</keyword>
<reference evidence="2 3" key="1">
    <citation type="submission" date="2016-10" db="EMBL/GenBank/DDBJ databases">
        <authorList>
            <person name="de Groot N.N."/>
        </authorList>
    </citation>
    <scope>NUCLEOTIDE SEQUENCE [LARGE SCALE GENOMIC DNA]</scope>
    <source>
        <strain evidence="2 3">DSM 44149</strain>
    </source>
</reference>
<feature type="compositionally biased region" description="Basic and acidic residues" evidence="1">
    <location>
        <begin position="40"/>
        <end position="56"/>
    </location>
</feature>
<sequence>MPWWTRCRCSILADAGQALDDAATQRQEHTAGSSDPAAEGVHDLLHAAKDGLSRLP</sequence>
<dbReference type="RefSeq" id="WP_156051462.1">
    <property type="nucleotide sequence ID" value="NZ_JOEF01000024.1"/>
</dbReference>
<name>A0A1G9SBL8_ALLAB</name>
<gene>
    <name evidence="2" type="ORF">SAMN04489726_1048</name>
</gene>
<proteinExistence type="predicted"/>